<accession>A0A0G3G6W7</accession>
<dbReference type="NCBIfam" id="NF010791">
    <property type="entry name" value="PRK14195.1"/>
    <property type="match status" value="1"/>
</dbReference>
<dbReference type="PANTHER" id="PTHR28259:SF1">
    <property type="entry name" value="FLUORIDE EXPORT PROTEIN 1-RELATED"/>
    <property type="match status" value="1"/>
</dbReference>
<evidence type="ECO:0000256" key="8">
    <source>
        <dbReference type="ARBA" id="ARBA00023136"/>
    </source>
</evidence>
<gene>
    <name evidence="12" type="primary">fluC</name>
    <name evidence="12" type="synonym">crcB</name>
    <name evidence="13" type="ORF">TVD_07475</name>
</gene>
<evidence type="ECO:0000256" key="3">
    <source>
        <dbReference type="ARBA" id="ARBA00022519"/>
    </source>
</evidence>
<evidence type="ECO:0000256" key="10">
    <source>
        <dbReference type="ARBA" id="ARBA00035120"/>
    </source>
</evidence>
<dbReference type="GO" id="GO:0046872">
    <property type="term" value="F:metal ion binding"/>
    <property type="evidence" value="ECO:0007669"/>
    <property type="project" value="UniProtKB-KW"/>
</dbReference>
<feature type="binding site" evidence="12">
    <location>
        <position position="79"/>
    </location>
    <ligand>
        <name>Na(+)</name>
        <dbReference type="ChEBI" id="CHEBI:29101"/>
        <note>structural</note>
    </ligand>
</feature>
<feature type="binding site" evidence="12">
    <location>
        <position position="82"/>
    </location>
    <ligand>
        <name>Na(+)</name>
        <dbReference type="ChEBI" id="CHEBI:29101"/>
        <note>structural</note>
    </ligand>
</feature>
<keyword evidence="5 12" id="KW-1133">Transmembrane helix</keyword>
<dbReference type="RefSeq" id="WP_047251238.1">
    <property type="nucleotide sequence ID" value="NZ_CP011367.1"/>
</dbReference>
<keyword evidence="8 12" id="KW-0472">Membrane</keyword>
<dbReference type="KEGG" id="tvr:TVD_07475"/>
<dbReference type="PANTHER" id="PTHR28259">
    <property type="entry name" value="FLUORIDE EXPORT PROTEIN 1-RELATED"/>
    <property type="match status" value="1"/>
</dbReference>
<dbReference type="InterPro" id="IPR003691">
    <property type="entry name" value="FluC"/>
</dbReference>
<dbReference type="OrthoDB" id="9806299at2"/>
<comment type="similarity">
    <text evidence="10 12">Belongs to the fluoride channel Fluc/FEX (TC 1.A.43) family.</text>
</comment>
<dbReference type="GO" id="GO:0062054">
    <property type="term" value="F:fluoride channel activity"/>
    <property type="evidence" value="ECO:0007669"/>
    <property type="project" value="UniProtKB-UniRule"/>
</dbReference>
<dbReference type="EMBL" id="CP011367">
    <property type="protein sequence ID" value="AKJ95212.1"/>
    <property type="molecule type" value="Genomic_DNA"/>
</dbReference>
<keyword evidence="2 12" id="KW-1003">Cell membrane</keyword>
<evidence type="ECO:0000256" key="7">
    <source>
        <dbReference type="ARBA" id="ARBA00023065"/>
    </source>
</evidence>
<comment type="subcellular location">
    <subcellularLocation>
        <location evidence="1 12">Cell membrane</location>
        <topology evidence="1 12">Multi-pass membrane protein</topology>
    </subcellularLocation>
</comment>
<evidence type="ECO:0000256" key="12">
    <source>
        <dbReference type="HAMAP-Rule" id="MF_00454"/>
    </source>
</evidence>
<dbReference type="STRING" id="106634.TVD_07475"/>
<evidence type="ECO:0000313" key="14">
    <source>
        <dbReference type="Proteomes" id="UP000064201"/>
    </source>
</evidence>
<keyword evidence="9 12" id="KW-0407">Ion channel</keyword>
<comment type="catalytic activity">
    <reaction evidence="11">
        <text>fluoride(in) = fluoride(out)</text>
        <dbReference type="Rhea" id="RHEA:76159"/>
        <dbReference type="ChEBI" id="CHEBI:17051"/>
    </reaction>
    <physiologicalReaction direction="left-to-right" evidence="11">
        <dbReference type="Rhea" id="RHEA:76160"/>
    </physiologicalReaction>
</comment>
<comment type="function">
    <text evidence="12">Fluoride-specific ion channel. Important for reducing fluoride concentration in the cell, thus reducing its toxicity.</text>
</comment>
<dbReference type="NCBIfam" id="TIGR00494">
    <property type="entry name" value="crcB"/>
    <property type="match status" value="1"/>
</dbReference>
<name>A0A0G3G6W7_9GAMM</name>
<keyword evidence="3" id="KW-0997">Cell inner membrane</keyword>
<dbReference type="Pfam" id="PF02537">
    <property type="entry name" value="CRCB"/>
    <property type="match status" value="1"/>
</dbReference>
<evidence type="ECO:0000256" key="11">
    <source>
        <dbReference type="ARBA" id="ARBA00035585"/>
    </source>
</evidence>
<keyword evidence="12" id="KW-0479">Metal-binding</keyword>
<evidence type="ECO:0000313" key="13">
    <source>
        <dbReference type="EMBL" id="AKJ95212.1"/>
    </source>
</evidence>
<organism evidence="13 14">
    <name type="scientific">Thioalkalivibrio versutus</name>
    <dbReference type="NCBI Taxonomy" id="106634"/>
    <lineage>
        <taxon>Bacteria</taxon>
        <taxon>Pseudomonadati</taxon>
        <taxon>Pseudomonadota</taxon>
        <taxon>Gammaproteobacteria</taxon>
        <taxon>Chromatiales</taxon>
        <taxon>Ectothiorhodospiraceae</taxon>
        <taxon>Thioalkalivibrio</taxon>
    </lineage>
</organism>
<keyword evidence="6 12" id="KW-0915">Sodium</keyword>
<evidence type="ECO:0000256" key="5">
    <source>
        <dbReference type="ARBA" id="ARBA00022989"/>
    </source>
</evidence>
<evidence type="ECO:0000256" key="4">
    <source>
        <dbReference type="ARBA" id="ARBA00022692"/>
    </source>
</evidence>
<keyword evidence="7 12" id="KW-0406">Ion transport</keyword>
<reference evidence="13 14" key="1">
    <citation type="submission" date="2015-04" db="EMBL/GenBank/DDBJ databases">
        <title>Complete Sequence for the Genome of the Thioalkalivibrio versutus D301.</title>
        <authorList>
            <person name="Mu T."/>
            <person name="Zhou J."/>
            <person name="Xu X."/>
        </authorList>
    </citation>
    <scope>NUCLEOTIDE SEQUENCE [LARGE SCALE GENOMIC DNA]</scope>
    <source>
        <strain evidence="13 14">D301</strain>
    </source>
</reference>
<evidence type="ECO:0000256" key="6">
    <source>
        <dbReference type="ARBA" id="ARBA00023053"/>
    </source>
</evidence>
<feature type="transmembrane region" description="Helical" evidence="12">
    <location>
        <begin position="42"/>
        <end position="60"/>
    </location>
</feature>
<dbReference type="PATRIC" id="fig|106634.4.peg.1524"/>
<dbReference type="GO" id="GO:0140114">
    <property type="term" value="P:cellular detoxification of fluoride"/>
    <property type="evidence" value="ECO:0007669"/>
    <property type="project" value="UniProtKB-UniRule"/>
</dbReference>
<sequence length="136" mass="14165">MGIGLGSYLAVAAGGALGSALRLGMQEWMVAHFGRAFPWGTLSINILGSFLIGVLAVVLVERLELHPAWRLLLIVGMLGGFTTFSTFSLEVVHMVDVGAWARALGYMLASLLVCVLAAAAGLHGTRFLLGVGPVAS</sequence>
<dbReference type="HAMAP" id="MF_00454">
    <property type="entry name" value="FluC"/>
    <property type="match status" value="1"/>
</dbReference>
<dbReference type="GO" id="GO:0005886">
    <property type="term" value="C:plasma membrane"/>
    <property type="evidence" value="ECO:0007669"/>
    <property type="project" value="UniProtKB-SubCell"/>
</dbReference>
<comment type="activity regulation">
    <text evidence="12">Na(+) is not transported, but it plays an essential structural role and its presence is essential for fluoride channel function.</text>
</comment>
<keyword evidence="14" id="KW-1185">Reference proteome</keyword>
<evidence type="ECO:0000256" key="1">
    <source>
        <dbReference type="ARBA" id="ARBA00004651"/>
    </source>
</evidence>
<dbReference type="AlphaFoldDB" id="A0A0G3G6W7"/>
<feature type="transmembrane region" description="Helical" evidence="12">
    <location>
        <begin position="67"/>
        <end position="87"/>
    </location>
</feature>
<protein>
    <recommendedName>
        <fullName evidence="12">Fluoride-specific ion channel FluC</fullName>
    </recommendedName>
</protein>
<feature type="transmembrane region" description="Helical" evidence="12">
    <location>
        <begin position="99"/>
        <end position="122"/>
    </location>
</feature>
<evidence type="ECO:0000256" key="2">
    <source>
        <dbReference type="ARBA" id="ARBA00022475"/>
    </source>
</evidence>
<keyword evidence="4 12" id="KW-0812">Transmembrane</keyword>
<evidence type="ECO:0000256" key="9">
    <source>
        <dbReference type="ARBA" id="ARBA00023303"/>
    </source>
</evidence>
<dbReference type="Proteomes" id="UP000064201">
    <property type="component" value="Chromosome"/>
</dbReference>
<keyword evidence="12" id="KW-0813">Transport</keyword>
<proteinExistence type="inferred from homology"/>